<dbReference type="GO" id="GO:0005524">
    <property type="term" value="F:ATP binding"/>
    <property type="evidence" value="ECO:0007669"/>
    <property type="project" value="UniProtKB-UniRule"/>
</dbReference>
<dbReference type="Pfam" id="PF00493">
    <property type="entry name" value="MCM"/>
    <property type="match status" value="1"/>
</dbReference>
<dbReference type="InterPro" id="IPR031327">
    <property type="entry name" value="MCM"/>
</dbReference>
<dbReference type="GO" id="GO:0042555">
    <property type="term" value="C:MCM complex"/>
    <property type="evidence" value="ECO:0007669"/>
    <property type="project" value="UniProtKB-UniRule"/>
</dbReference>
<dbReference type="Pfam" id="PF17855">
    <property type="entry name" value="MCM_lid"/>
    <property type="match status" value="1"/>
</dbReference>
<evidence type="ECO:0000256" key="5">
    <source>
        <dbReference type="ARBA" id="ARBA00022801"/>
    </source>
</evidence>
<dbReference type="GO" id="GO:0016887">
    <property type="term" value="F:ATP hydrolysis activity"/>
    <property type="evidence" value="ECO:0007669"/>
    <property type="project" value="RHEA"/>
</dbReference>
<dbReference type="GO" id="GO:0006271">
    <property type="term" value="P:DNA strand elongation involved in DNA replication"/>
    <property type="evidence" value="ECO:0007669"/>
    <property type="project" value="TreeGrafter"/>
</dbReference>
<feature type="region of interest" description="Disordered" evidence="13">
    <location>
        <begin position="661"/>
        <end position="706"/>
    </location>
</feature>
<dbReference type="SUPFAM" id="SSF50249">
    <property type="entry name" value="Nucleic acid-binding proteins"/>
    <property type="match status" value="1"/>
</dbReference>
<dbReference type="InterPro" id="IPR003593">
    <property type="entry name" value="AAA+_ATPase"/>
</dbReference>
<comment type="similarity">
    <text evidence="2 11">Belongs to the MCM family.</text>
</comment>
<evidence type="ECO:0000256" key="7">
    <source>
        <dbReference type="ARBA" id="ARBA00022840"/>
    </source>
</evidence>
<comment type="subcellular location">
    <subcellularLocation>
        <location evidence="1 12">Nucleus</location>
    </subcellularLocation>
</comment>
<dbReference type="GO" id="GO:1902975">
    <property type="term" value="P:mitotic DNA replication initiation"/>
    <property type="evidence" value="ECO:0007669"/>
    <property type="project" value="TreeGrafter"/>
</dbReference>
<evidence type="ECO:0000256" key="6">
    <source>
        <dbReference type="ARBA" id="ARBA00022806"/>
    </source>
</evidence>
<evidence type="ECO:0000256" key="13">
    <source>
        <dbReference type="SAM" id="MobiDB-lite"/>
    </source>
</evidence>
<dbReference type="InterPro" id="IPR056575">
    <property type="entry name" value="WH_MCM3_C"/>
</dbReference>
<dbReference type="InterPro" id="IPR001208">
    <property type="entry name" value="MCM_dom"/>
</dbReference>
<dbReference type="Pfam" id="PF23191">
    <property type="entry name" value="WHD_MCM3_C"/>
    <property type="match status" value="1"/>
</dbReference>
<dbReference type="GO" id="GO:0003697">
    <property type="term" value="F:single-stranded DNA binding"/>
    <property type="evidence" value="ECO:0007669"/>
    <property type="project" value="TreeGrafter"/>
</dbReference>
<feature type="domain" description="MCM C-terminal AAA(+) ATPase" evidence="14">
    <location>
        <begin position="292"/>
        <end position="498"/>
    </location>
</feature>
<evidence type="ECO:0000259" key="14">
    <source>
        <dbReference type="PROSITE" id="PS50051"/>
    </source>
</evidence>
<keyword evidence="9 12" id="KW-0539">Nucleus</keyword>
<dbReference type="Gene3D" id="2.40.50.140">
    <property type="entry name" value="Nucleic acid-binding proteins"/>
    <property type="match status" value="1"/>
</dbReference>
<dbReference type="SUPFAM" id="SSF52540">
    <property type="entry name" value="P-loop containing nucleoside triphosphate hydrolases"/>
    <property type="match status" value="1"/>
</dbReference>
<dbReference type="PROSITE" id="PS00847">
    <property type="entry name" value="MCM_1"/>
    <property type="match status" value="1"/>
</dbReference>
<comment type="function">
    <text evidence="12">Acts as component of the MCM2-7 complex (MCM complex) which is the replicative helicase essential for 'once per cell cycle' DNA replication initiation and elongation in eukaryotic cells. The active ATPase sites in the MCM2-7 ring are formed through the interaction surfaces of two neighboring subunits such that a critical structure of a conserved arginine finger motif is provided in trans relative to the ATP-binding site of the Walker A box of the adjacent subunit. The six ATPase active sites, however, are likely to contribute differentially to the complex helicase activity.</text>
</comment>
<dbReference type="AlphaFoldDB" id="A0A085MP54"/>
<dbReference type="InterPro" id="IPR008046">
    <property type="entry name" value="Mcm3"/>
</dbReference>
<dbReference type="EMBL" id="KL363182">
    <property type="protein sequence ID" value="KFD59000.1"/>
    <property type="molecule type" value="Genomic_DNA"/>
</dbReference>
<keyword evidence="5 12" id="KW-0378">Hydrolase</keyword>
<evidence type="ECO:0000256" key="10">
    <source>
        <dbReference type="ARBA" id="ARBA00047995"/>
    </source>
</evidence>
<feature type="region of interest" description="Disordered" evidence="13">
    <location>
        <begin position="721"/>
        <end position="740"/>
    </location>
</feature>
<evidence type="ECO:0000256" key="9">
    <source>
        <dbReference type="ARBA" id="ARBA00023242"/>
    </source>
</evidence>
<dbReference type="InterPro" id="IPR033762">
    <property type="entry name" value="MCM_OB"/>
</dbReference>
<dbReference type="PANTHER" id="PTHR11630">
    <property type="entry name" value="DNA REPLICATION LICENSING FACTOR MCM FAMILY MEMBER"/>
    <property type="match status" value="1"/>
</dbReference>
<dbReference type="Gene3D" id="3.40.50.300">
    <property type="entry name" value="P-loop containing nucleotide triphosphate hydrolases"/>
    <property type="match status" value="1"/>
</dbReference>
<evidence type="ECO:0000256" key="8">
    <source>
        <dbReference type="ARBA" id="ARBA00023125"/>
    </source>
</evidence>
<dbReference type="GO" id="GO:0005634">
    <property type="term" value="C:nucleus"/>
    <property type="evidence" value="ECO:0007669"/>
    <property type="project" value="UniProtKB-SubCell"/>
</dbReference>
<keyword evidence="16" id="KW-1185">Reference proteome</keyword>
<dbReference type="PRINTS" id="PR01659">
    <property type="entry name" value="MCMPROTEIN3"/>
</dbReference>
<keyword evidence="8 11" id="KW-0238">DNA-binding</keyword>
<dbReference type="PANTHER" id="PTHR11630:SF46">
    <property type="entry name" value="DNA REPLICATION LICENSING FACTOR MCM3-RELATED"/>
    <property type="match status" value="1"/>
</dbReference>
<dbReference type="GO" id="GO:0017116">
    <property type="term" value="F:single-stranded DNA helicase activity"/>
    <property type="evidence" value="ECO:0007669"/>
    <property type="project" value="TreeGrafter"/>
</dbReference>
<evidence type="ECO:0000256" key="4">
    <source>
        <dbReference type="ARBA" id="ARBA00022741"/>
    </source>
</evidence>
<dbReference type="Proteomes" id="UP000030764">
    <property type="component" value="Unassembled WGS sequence"/>
</dbReference>
<evidence type="ECO:0000256" key="12">
    <source>
        <dbReference type="RuleBase" id="RU368061"/>
    </source>
</evidence>
<dbReference type="Gene3D" id="3.30.1640.10">
    <property type="entry name" value="mini-chromosome maintenance (MCM) complex, chain A, domain 1"/>
    <property type="match status" value="1"/>
</dbReference>
<evidence type="ECO:0000313" key="15">
    <source>
        <dbReference type="EMBL" id="KFD59000.1"/>
    </source>
</evidence>
<dbReference type="PRINTS" id="PR01657">
    <property type="entry name" value="MCMFAMILY"/>
</dbReference>
<keyword evidence="7 11" id="KW-0067">ATP-binding</keyword>
<gene>
    <name evidence="15" type="ORF">M513_00163</name>
</gene>
<name>A0A085MP54_9BILA</name>
<dbReference type="SMART" id="SM00382">
    <property type="entry name" value="AAA"/>
    <property type="match status" value="1"/>
</dbReference>
<evidence type="ECO:0000256" key="2">
    <source>
        <dbReference type="ARBA" id="ARBA00008010"/>
    </source>
</evidence>
<dbReference type="FunFam" id="2.20.28.10:FF:000008">
    <property type="entry name" value="DNA helicase"/>
    <property type="match status" value="1"/>
</dbReference>
<evidence type="ECO:0000256" key="3">
    <source>
        <dbReference type="ARBA" id="ARBA00022705"/>
    </source>
</evidence>
<comment type="catalytic activity">
    <reaction evidence="10 12">
        <text>ATP + H2O = ADP + phosphate + H(+)</text>
        <dbReference type="Rhea" id="RHEA:13065"/>
        <dbReference type="ChEBI" id="CHEBI:15377"/>
        <dbReference type="ChEBI" id="CHEBI:15378"/>
        <dbReference type="ChEBI" id="CHEBI:30616"/>
        <dbReference type="ChEBI" id="CHEBI:43474"/>
        <dbReference type="ChEBI" id="CHEBI:456216"/>
        <dbReference type="EC" id="3.6.4.12"/>
    </reaction>
</comment>
<keyword evidence="3 12" id="KW-0235">DNA replication</keyword>
<evidence type="ECO:0000256" key="1">
    <source>
        <dbReference type="ARBA" id="ARBA00004123"/>
    </source>
</evidence>
<dbReference type="Pfam" id="PF17207">
    <property type="entry name" value="MCM_OB"/>
    <property type="match status" value="1"/>
</dbReference>
<dbReference type="SMART" id="SM00350">
    <property type="entry name" value="MCM"/>
    <property type="match status" value="1"/>
</dbReference>
<accession>A0A085MP54</accession>
<dbReference type="InterPro" id="IPR018525">
    <property type="entry name" value="MCM_CS"/>
</dbReference>
<dbReference type="Pfam" id="PF14551">
    <property type="entry name" value="MCM_N"/>
    <property type="match status" value="1"/>
</dbReference>
<comment type="subunit">
    <text evidence="12">Component of the MCM2-7 complex.</text>
</comment>
<evidence type="ECO:0000313" key="16">
    <source>
        <dbReference type="Proteomes" id="UP000030764"/>
    </source>
</evidence>
<dbReference type="InterPro" id="IPR027925">
    <property type="entry name" value="MCM_N"/>
</dbReference>
<sequence length="818" mass="91494">MATEQEQELLNIERQYFAFLDDAAESGQYIQRICDMVETGGQRLIVNINDLRRKNPERATNLLVNATQEIPCAERALKGLLTANHPDYSETYEKFSVGFEGSFGQRHLNPRTLKSCYIGNLVCCEGIVTKTSLIYPKIVKSVHYCPETKRTTEKRYTDITAFDALPTGAFYPKEDENQNPLETEYGLCKYKDHQKLSMQELPETAPTGQLPRSVEVIVDSDLTDRCSPGDRIRAVGVYRCLPNKQSGYTSGLFRTVLIANNVQLLSKQARIEISAEDLQSIRSFVRMKDVQVISILTRSLAPSICGHEEVKKAILCLLIGGTEKKLPNGTRLRGDINVLLVGDPSVAKSQILRYVLNIAPRAIATTGRGSTGVGLTAAVTTDHETGERQLEAGAMVLGDRGVVCIDEFDKMSDIDRTAVHEVMEQGRTTITKAGIQATLNARCSVLAAANPISGRYDDEKSPMENLGMQDALLSRFDLIFVLMDEHDGERDAQIASHVINLHCYRAPGEPAGGTLSLSQPFHAYTTENIETEQNEETEEYSIYEKNTGWLPHGEREISLSEKILTTDFLRKFISYAKKVNPVLTSQACEYISEKYADLRAFEETQSDKERTMPMTARMLETLIRLSTAFAKIRFAKRVTVTDAEKAYSMLSYAIFKKKPADRTDAGRRKRRSTQPSQDDSVDSPMKKKRKKPRTGEPKNVFDFESSDDEYMPSLRSSLRRIKGRTSTVGGDSTVAEEEEEEDTVSPAISYDRFTVFRRQVRSVFNLKRATSLSIEEFISALQEGAGVSSFSEGEIRAGLEKMEDENAIMVAENTILLV</sequence>
<protein>
    <recommendedName>
        <fullName evidence="12">DNA replication licensing factor MCM3</fullName>
        <ecNumber evidence="12">3.6.4.12</ecNumber>
    </recommendedName>
</protein>
<dbReference type="InterPro" id="IPR041562">
    <property type="entry name" value="MCM_lid"/>
</dbReference>
<dbReference type="GO" id="GO:0000727">
    <property type="term" value="P:double-strand break repair via break-induced replication"/>
    <property type="evidence" value="ECO:0007669"/>
    <property type="project" value="TreeGrafter"/>
</dbReference>
<dbReference type="InterPro" id="IPR027417">
    <property type="entry name" value="P-loop_NTPase"/>
</dbReference>
<dbReference type="InterPro" id="IPR012340">
    <property type="entry name" value="NA-bd_OB-fold"/>
</dbReference>
<evidence type="ECO:0000256" key="11">
    <source>
        <dbReference type="RuleBase" id="RU004070"/>
    </source>
</evidence>
<keyword evidence="6 12" id="KW-0347">Helicase</keyword>
<dbReference type="PROSITE" id="PS50051">
    <property type="entry name" value="MCM_2"/>
    <property type="match status" value="1"/>
</dbReference>
<organism evidence="15 16">
    <name type="scientific">Trichuris suis</name>
    <name type="common">pig whipworm</name>
    <dbReference type="NCBI Taxonomy" id="68888"/>
    <lineage>
        <taxon>Eukaryota</taxon>
        <taxon>Metazoa</taxon>
        <taxon>Ecdysozoa</taxon>
        <taxon>Nematoda</taxon>
        <taxon>Enoplea</taxon>
        <taxon>Dorylaimia</taxon>
        <taxon>Trichinellida</taxon>
        <taxon>Trichuridae</taxon>
        <taxon>Trichuris</taxon>
    </lineage>
</organism>
<keyword evidence="4 11" id="KW-0547">Nucleotide-binding</keyword>
<proteinExistence type="inferred from homology"/>
<reference evidence="15 16" key="1">
    <citation type="journal article" date="2014" name="Nat. Genet.">
        <title>Genome and transcriptome of the porcine whipworm Trichuris suis.</title>
        <authorList>
            <person name="Jex A.R."/>
            <person name="Nejsum P."/>
            <person name="Schwarz E.M."/>
            <person name="Hu L."/>
            <person name="Young N.D."/>
            <person name="Hall R.S."/>
            <person name="Korhonen P.K."/>
            <person name="Liao S."/>
            <person name="Thamsborg S."/>
            <person name="Xia J."/>
            <person name="Xu P."/>
            <person name="Wang S."/>
            <person name="Scheerlinck J.P."/>
            <person name="Hofmann A."/>
            <person name="Sternberg P.W."/>
            <person name="Wang J."/>
            <person name="Gasser R.B."/>
        </authorList>
    </citation>
    <scope>NUCLEOTIDE SEQUENCE [LARGE SCALE GENOMIC DNA]</scope>
    <source>
        <strain evidence="15">DCEP-RM93M</strain>
    </source>
</reference>
<dbReference type="EC" id="3.6.4.12" evidence="12"/>
<dbReference type="Gene3D" id="2.20.28.10">
    <property type="match status" value="1"/>
</dbReference>